<gene>
    <name evidence="6 8" type="primary">tilS</name>
</gene>
<dbReference type="Pfam" id="PF01171">
    <property type="entry name" value="ATP_bind_3"/>
    <property type="match status" value="1"/>
</dbReference>
<dbReference type="CDD" id="cd01992">
    <property type="entry name" value="TilS_N"/>
    <property type="match status" value="1"/>
</dbReference>
<protein>
    <recommendedName>
        <fullName evidence="6">tRNA(Ile)-lysidine synthase, chloroplastic</fullName>
        <ecNumber evidence="6">6.3.4.19</ecNumber>
    </recommendedName>
    <alternativeName>
        <fullName evidence="6">tRNA(Ile)-2-lysyl-cytidine synthase</fullName>
    </alternativeName>
    <alternativeName>
        <fullName evidence="6">tRNA(Ile)-lysidine synthetase</fullName>
    </alternativeName>
</protein>
<reference evidence="8" key="1">
    <citation type="journal article" date="2019" name="Genome Biol. Evol.">
        <title>Tracing the Evolution of the Plastome and Mitogenome in the Chloropicophyceae Uncovered Convergent tRNA Gene Losses and a Variant Plastid Genetic Code.</title>
        <authorList>
            <person name="Turmel M."/>
            <person name="Dos Santos A.L."/>
            <person name="Otis C."/>
            <person name="Sergerie R."/>
            <person name="Lemieux C."/>
        </authorList>
    </citation>
    <scope>NUCLEOTIDE SEQUENCE</scope>
</reference>
<geneLocation type="chloroplast" evidence="8"/>
<feature type="binding site" evidence="6">
    <location>
        <begin position="29"/>
        <end position="34"/>
    </location>
    <ligand>
        <name>ATP</name>
        <dbReference type="ChEBI" id="CHEBI:30616"/>
    </ligand>
</feature>
<dbReference type="SUPFAM" id="SSF52402">
    <property type="entry name" value="Adenine nucleotide alpha hydrolases-like"/>
    <property type="match status" value="1"/>
</dbReference>
<dbReference type="PANTHER" id="PTHR43033">
    <property type="entry name" value="TRNA(ILE)-LYSIDINE SYNTHASE-RELATED"/>
    <property type="match status" value="1"/>
</dbReference>
<feature type="domain" description="tRNA(Ile)-lysidine/2-thiocytidine synthase N-terminal" evidence="7">
    <location>
        <begin position="23"/>
        <end position="204"/>
    </location>
</feature>
<evidence type="ECO:0000313" key="8">
    <source>
        <dbReference type="EMBL" id="QBX98234.1"/>
    </source>
</evidence>
<organism evidence="8">
    <name type="scientific">Chloropicon maureeniae</name>
    <dbReference type="NCBI Taxonomy" id="1461542"/>
    <lineage>
        <taxon>Eukaryota</taxon>
        <taxon>Viridiplantae</taxon>
        <taxon>Chlorophyta</taxon>
        <taxon>Chloropicophyceae</taxon>
        <taxon>Chloropicales</taxon>
        <taxon>Chloropicaceae</taxon>
        <taxon>Chloropicon</taxon>
    </lineage>
</organism>
<evidence type="ECO:0000256" key="2">
    <source>
        <dbReference type="ARBA" id="ARBA00022694"/>
    </source>
</evidence>
<keyword evidence="3 6" id="KW-0547">Nucleotide-binding</keyword>
<comment type="subcellular location">
    <subcellularLocation>
        <location evidence="6">Plastid</location>
        <location evidence="6">Chloroplast</location>
    </subcellularLocation>
</comment>
<evidence type="ECO:0000256" key="1">
    <source>
        <dbReference type="ARBA" id="ARBA00022598"/>
    </source>
</evidence>
<dbReference type="InterPro" id="IPR012094">
    <property type="entry name" value="tRNA_Ile_lys_synt"/>
</dbReference>
<dbReference type="InterPro" id="IPR011063">
    <property type="entry name" value="TilS/TtcA_N"/>
</dbReference>
<dbReference type="PANTHER" id="PTHR43033:SF1">
    <property type="entry name" value="TRNA(ILE)-LYSIDINE SYNTHASE-RELATED"/>
    <property type="match status" value="1"/>
</dbReference>
<dbReference type="AlphaFoldDB" id="A0A4D6C3J8"/>
<keyword evidence="2 6" id="KW-0819">tRNA processing</keyword>
<evidence type="ECO:0000256" key="4">
    <source>
        <dbReference type="ARBA" id="ARBA00022840"/>
    </source>
</evidence>
<keyword evidence="8" id="KW-0150">Chloroplast</keyword>
<dbReference type="GO" id="GO:0005524">
    <property type="term" value="F:ATP binding"/>
    <property type="evidence" value="ECO:0007669"/>
    <property type="project" value="UniProtKB-UniRule"/>
</dbReference>
<comment type="domain">
    <text evidence="6">The N-terminal region contains the highly conserved SGGXDS motif, predicted to be a P-loop motif involved in ATP binding.</text>
</comment>
<evidence type="ECO:0000256" key="6">
    <source>
        <dbReference type="HAMAP-Rule" id="MF_01161"/>
    </source>
</evidence>
<comment type="catalytic activity">
    <reaction evidence="5 6">
        <text>cytidine(34) in tRNA(Ile2) + L-lysine + ATP = lysidine(34) in tRNA(Ile2) + AMP + diphosphate + H(+)</text>
        <dbReference type="Rhea" id="RHEA:43744"/>
        <dbReference type="Rhea" id="RHEA-COMP:10625"/>
        <dbReference type="Rhea" id="RHEA-COMP:10670"/>
        <dbReference type="ChEBI" id="CHEBI:15378"/>
        <dbReference type="ChEBI" id="CHEBI:30616"/>
        <dbReference type="ChEBI" id="CHEBI:32551"/>
        <dbReference type="ChEBI" id="CHEBI:33019"/>
        <dbReference type="ChEBI" id="CHEBI:82748"/>
        <dbReference type="ChEBI" id="CHEBI:83665"/>
        <dbReference type="ChEBI" id="CHEBI:456215"/>
        <dbReference type="EC" id="6.3.4.19"/>
    </reaction>
</comment>
<dbReference type="Gene3D" id="3.40.50.620">
    <property type="entry name" value="HUPs"/>
    <property type="match status" value="1"/>
</dbReference>
<dbReference type="RefSeq" id="YP_009646476.1">
    <property type="nucleotide sequence ID" value="NC_042488.1"/>
</dbReference>
<comment type="similarity">
    <text evidence="6">Belongs to the tRNA(Ile)-lysidine synthase family.</text>
</comment>
<proteinExistence type="inferred from homology"/>
<dbReference type="GO" id="GO:0006400">
    <property type="term" value="P:tRNA modification"/>
    <property type="evidence" value="ECO:0007669"/>
    <property type="project" value="UniProtKB-UniRule"/>
</dbReference>
<accession>A0A4D6C3J8</accession>
<dbReference type="GO" id="GO:0009507">
    <property type="term" value="C:chloroplast"/>
    <property type="evidence" value="ECO:0007669"/>
    <property type="project" value="UniProtKB-SubCell"/>
</dbReference>
<keyword evidence="8" id="KW-0934">Plastid</keyword>
<sequence>MPIKRILYTLSTTHLFDQNTEFKILIAISGGQDSTCLASFILICQKLMNKKKRIQVGLIHCQHLWGMASLEMANQIDSWVYQMKKLNIDVVLYSALPIYAVPSESASRSWRIKLFNRIAKIYNYNLVLTGHTLNDQIETFLSYQIIRGFYNPLRQKVLTPTEKFKPFFWITRHEVWLICSFWHFPVFADSSNKSLLFTRSRLRLELIPILKAFYNPQVENSLFQNILVHNEKTDFLKSFSSNISLFSKDQKVLLNRFELLKLPRWVQREIWLESFQRLGVYHIGFYWIEKCLLYSKLSKNFHFRGGIVLKSFSDWLILSKNQNQL</sequence>
<dbReference type="EC" id="6.3.4.19" evidence="6"/>
<dbReference type="HAMAP" id="MF_01161">
    <property type="entry name" value="tRNA_Ile_lys_synt"/>
    <property type="match status" value="1"/>
</dbReference>
<comment type="function">
    <text evidence="6">Ligates lysine onto the cytidine present at position 34 of the AUA codon-specific tRNA(Ile) that contains the anticodon CAU, in an ATP-dependent manner. Cytidine is converted to lysidine, thus changing the amino acid specificity of the tRNA from methionine to isoleucine.</text>
</comment>
<dbReference type="SUPFAM" id="SSF82829">
    <property type="entry name" value="MesJ substrate recognition domain-like"/>
    <property type="match status" value="1"/>
</dbReference>
<keyword evidence="1 6" id="KW-0436">Ligase</keyword>
<dbReference type="InterPro" id="IPR012795">
    <property type="entry name" value="tRNA_Ile_lys_synt_N"/>
</dbReference>
<dbReference type="InterPro" id="IPR014729">
    <property type="entry name" value="Rossmann-like_a/b/a_fold"/>
</dbReference>
<dbReference type="GeneID" id="40351212"/>
<name>A0A4D6C3J8_9CHLO</name>
<dbReference type="NCBIfam" id="TIGR02432">
    <property type="entry name" value="lysidine_TilS_N"/>
    <property type="match status" value="1"/>
</dbReference>
<dbReference type="GO" id="GO:0032267">
    <property type="term" value="F:tRNA(Ile)-lysidine synthase activity"/>
    <property type="evidence" value="ECO:0007669"/>
    <property type="project" value="UniProtKB-EC"/>
</dbReference>
<keyword evidence="4 6" id="KW-0067">ATP-binding</keyword>
<evidence type="ECO:0000256" key="5">
    <source>
        <dbReference type="ARBA" id="ARBA00048539"/>
    </source>
</evidence>
<dbReference type="EMBL" id="MK085994">
    <property type="protein sequence ID" value="QBX98234.1"/>
    <property type="molecule type" value="Genomic_DNA"/>
</dbReference>
<evidence type="ECO:0000256" key="3">
    <source>
        <dbReference type="ARBA" id="ARBA00022741"/>
    </source>
</evidence>
<evidence type="ECO:0000259" key="7">
    <source>
        <dbReference type="Pfam" id="PF01171"/>
    </source>
</evidence>